<dbReference type="EMBL" id="JAKWBI020000004">
    <property type="protein sequence ID" value="KAJ2907165.1"/>
    <property type="molecule type" value="Genomic_DNA"/>
</dbReference>
<dbReference type="Proteomes" id="UP001201980">
    <property type="component" value="Unassembled WGS sequence"/>
</dbReference>
<dbReference type="AlphaFoldDB" id="A0AAD5S075"/>
<keyword evidence="3" id="KW-1185">Reference proteome</keyword>
<feature type="compositionally biased region" description="Basic and acidic residues" evidence="1">
    <location>
        <begin position="170"/>
        <end position="180"/>
    </location>
</feature>
<organism evidence="2 3">
    <name type="scientific">Zalerion maritima</name>
    <dbReference type="NCBI Taxonomy" id="339359"/>
    <lineage>
        <taxon>Eukaryota</taxon>
        <taxon>Fungi</taxon>
        <taxon>Dikarya</taxon>
        <taxon>Ascomycota</taxon>
        <taxon>Pezizomycotina</taxon>
        <taxon>Sordariomycetes</taxon>
        <taxon>Lulworthiomycetidae</taxon>
        <taxon>Lulworthiales</taxon>
        <taxon>Lulworthiaceae</taxon>
        <taxon>Zalerion</taxon>
    </lineage>
</organism>
<evidence type="ECO:0000256" key="1">
    <source>
        <dbReference type="SAM" id="MobiDB-lite"/>
    </source>
</evidence>
<comment type="caution">
    <text evidence="2">The sequence shown here is derived from an EMBL/GenBank/DDBJ whole genome shotgun (WGS) entry which is preliminary data.</text>
</comment>
<feature type="compositionally biased region" description="Basic and acidic residues" evidence="1">
    <location>
        <begin position="126"/>
        <end position="138"/>
    </location>
</feature>
<feature type="compositionally biased region" description="Low complexity" evidence="1">
    <location>
        <begin position="215"/>
        <end position="233"/>
    </location>
</feature>
<feature type="region of interest" description="Disordered" evidence="1">
    <location>
        <begin position="72"/>
        <end position="272"/>
    </location>
</feature>
<name>A0AAD5S075_9PEZI</name>
<protein>
    <submittedName>
        <fullName evidence="2">Uncharacterized protein</fullName>
    </submittedName>
</protein>
<sequence length="452" mass="49776">MDSAKNTIYPGRTVIPSIHRAHSQGCCCNGCSLDRWHQQPSIYPESKLYVSDVGEEMSDPDAQERAVEDALTIIPHSSRPCLTGDNEASGKSRSRKYHNHSSSKAKGSEERGKRRHRRDKGPLSSPKDDKKETRRPKYSEWFSGISSTSFKNKEKESSPSGKSSFKSKSKSRDREHNDSHSHHKSKSGSSSSSKHSSRSRSAAATGIKLDISVGISPAAASSSRPISRCSANSDDSRTPEDRHHHRPTSLLPPTPDALRAPRPSSSSSNNEADIVLGMTFDAIDAETQAWTDSTIFVRPSPASASTLPSSSPSSSSTPSVSDQWNSINAQSIGRRRRGRAQRTPSSPYNYPSSPEALCPHPLRIVKVVPPPQPLFSRAILLEAQAQAEQGAAGKMPNTWKEAKRQMDDTRYMRKDRRDLEDITADALMKEVEERCGKVILGFSEMSKREQGR</sequence>
<feature type="compositionally biased region" description="Basic residues" evidence="1">
    <location>
        <begin position="92"/>
        <end position="103"/>
    </location>
</feature>
<proteinExistence type="predicted"/>
<feature type="compositionally biased region" description="Low complexity" evidence="1">
    <location>
        <begin position="299"/>
        <end position="321"/>
    </location>
</feature>
<gene>
    <name evidence="2" type="ORF">MKZ38_007680</name>
</gene>
<accession>A0AAD5S075</accession>
<feature type="region of interest" description="Disordered" evidence="1">
    <location>
        <begin position="299"/>
        <end position="354"/>
    </location>
</feature>
<reference evidence="2" key="1">
    <citation type="submission" date="2022-07" db="EMBL/GenBank/DDBJ databases">
        <title>Draft genome sequence of Zalerion maritima ATCC 34329, a (micro)plastics degrading marine fungus.</title>
        <authorList>
            <person name="Paco A."/>
            <person name="Goncalves M.F.M."/>
            <person name="Rocha-Santos T.A.P."/>
            <person name="Alves A."/>
        </authorList>
    </citation>
    <scope>NUCLEOTIDE SEQUENCE</scope>
    <source>
        <strain evidence="2">ATCC 34329</strain>
    </source>
</reference>
<feature type="compositionally biased region" description="Polar residues" evidence="1">
    <location>
        <begin position="322"/>
        <end position="331"/>
    </location>
</feature>
<feature type="compositionally biased region" description="Low complexity" evidence="1">
    <location>
        <begin position="344"/>
        <end position="354"/>
    </location>
</feature>
<evidence type="ECO:0000313" key="3">
    <source>
        <dbReference type="Proteomes" id="UP001201980"/>
    </source>
</evidence>
<evidence type="ECO:0000313" key="2">
    <source>
        <dbReference type="EMBL" id="KAJ2907165.1"/>
    </source>
</evidence>